<dbReference type="RefSeq" id="WP_036690214.1">
    <property type="nucleotide sequence ID" value="NZ_JNVM01000031.1"/>
</dbReference>
<evidence type="ECO:0008006" key="3">
    <source>
        <dbReference type="Google" id="ProtNLM"/>
    </source>
</evidence>
<reference evidence="1 2" key="1">
    <citation type="submission" date="2014-06" db="EMBL/GenBank/DDBJ databases">
        <title>Draft genome sequence of Paenibacillus sp. MSt1.</title>
        <authorList>
            <person name="Aw Y.K."/>
            <person name="Ong K.S."/>
            <person name="Gan H.M."/>
            <person name="Lee S.M."/>
        </authorList>
    </citation>
    <scope>NUCLEOTIDE SEQUENCE [LARGE SCALE GENOMIC DNA]</scope>
    <source>
        <strain evidence="1 2">MSt1</strain>
    </source>
</reference>
<keyword evidence="2" id="KW-1185">Reference proteome</keyword>
<dbReference type="eggNOG" id="ENOG5033AEJ">
    <property type="taxonomic scope" value="Bacteria"/>
</dbReference>
<gene>
    <name evidence="1" type="ORF">ET33_21265</name>
</gene>
<protein>
    <recommendedName>
        <fullName evidence="3">Phage protein</fullName>
    </recommendedName>
</protein>
<comment type="caution">
    <text evidence="1">The sequence shown here is derived from an EMBL/GenBank/DDBJ whole genome shotgun (WGS) entry which is preliminary data.</text>
</comment>
<evidence type="ECO:0000313" key="1">
    <source>
        <dbReference type="EMBL" id="KEQ22877.1"/>
    </source>
</evidence>
<proteinExistence type="predicted"/>
<accession>A0A081NWQ4</accession>
<sequence>MFKQKEFTSESGKKYVFQFPGIRAVTRIKDRVKNKYGIAQDEKAADEILAHVIVEPKMKMEDFGDDINEFNEVIGAAIRFMNGLEDEEDDDQQAGS</sequence>
<dbReference type="EMBL" id="JNVM01000031">
    <property type="protein sequence ID" value="KEQ22877.1"/>
    <property type="molecule type" value="Genomic_DNA"/>
</dbReference>
<name>A0A081NWQ4_9BACL</name>
<dbReference type="OrthoDB" id="2627254at2"/>
<dbReference type="Proteomes" id="UP000028123">
    <property type="component" value="Unassembled WGS sequence"/>
</dbReference>
<evidence type="ECO:0000313" key="2">
    <source>
        <dbReference type="Proteomes" id="UP000028123"/>
    </source>
</evidence>
<organism evidence="1 2">
    <name type="scientific">Paenibacillus tyrfis</name>
    <dbReference type="NCBI Taxonomy" id="1501230"/>
    <lineage>
        <taxon>Bacteria</taxon>
        <taxon>Bacillati</taxon>
        <taxon>Bacillota</taxon>
        <taxon>Bacilli</taxon>
        <taxon>Bacillales</taxon>
        <taxon>Paenibacillaceae</taxon>
        <taxon>Paenibacillus</taxon>
    </lineage>
</organism>
<dbReference type="AlphaFoldDB" id="A0A081NWQ4"/>